<dbReference type="Proteomes" id="UP000831460">
    <property type="component" value="Chromosome"/>
</dbReference>
<proteinExistence type="predicted"/>
<dbReference type="Pfam" id="PF18962">
    <property type="entry name" value="Por_Secre_tail"/>
    <property type="match status" value="1"/>
</dbReference>
<keyword evidence="1" id="KW-0732">Signal</keyword>
<dbReference type="NCBIfam" id="TIGR04183">
    <property type="entry name" value="Por_Secre_tail"/>
    <property type="match status" value="1"/>
</dbReference>
<protein>
    <submittedName>
        <fullName evidence="3">T9SS type A sorting domain-containing protein</fullName>
    </submittedName>
</protein>
<organism evidence="3 4">
    <name type="scientific">Chryseobacterium suipulveris</name>
    <dbReference type="NCBI Taxonomy" id="2929800"/>
    <lineage>
        <taxon>Bacteria</taxon>
        <taxon>Pseudomonadati</taxon>
        <taxon>Bacteroidota</taxon>
        <taxon>Flavobacteriia</taxon>
        <taxon>Flavobacteriales</taxon>
        <taxon>Weeksellaceae</taxon>
        <taxon>Chryseobacterium group</taxon>
        <taxon>Chryseobacterium</taxon>
    </lineage>
</organism>
<dbReference type="RefSeq" id="WP_243547719.1">
    <property type="nucleotide sequence ID" value="NZ_CP094532.1"/>
</dbReference>
<sequence length="70" mass="7841">MIWTIYPNHIADLTIYRSSGITNAEIYSASGHLIKTMKISKGKNETNFSTMSAGMYILKIGSVIFKIIKK</sequence>
<feature type="domain" description="Secretion system C-terminal sorting" evidence="2">
    <location>
        <begin position="5"/>
        <end position="69"/>
    </location>
</feature>
<accession>A0ABY4BKZ5</accession>
<reference evidence="3 4" key="1">
    <citation type="submission" date="2022-03" db="EMBL/GenBank/DDBJ databases">
        <title>Chryseobacterium sp. isolated from particulate matters in swine house.</title>
        <authorList>
            <person name="Won M."/>
            <person name="Kim S.-J."/>
            <person name="Kwon S.-W."/>
        </authorList>
    </citation>
    <scope>NUCLEOTIDE SEQUENCE [LARGE SCALE GENOMIC DNA]</scope>
    <source>
        <strain evidence="3 4">SC2-2</strain>
    </source>
</reference>
<evidence type="ECO:0000259" key="2">
    <source>
        <dbReference type="Pfam" id="PF18962"/>
    </source>
</evidence>
<evidence type="ECO:0000256" key="1">
    <source>
        <dbReference type="ARBA" id="ARBA00022729"/>
    </source>
</evidence>
<keyword evidence="4" id="KW-1185">Reference proteome</keyword>
<evidence type="ECO:0000313" key="3">
    <source>
        <dbReference type="EMBL" id="UOE39858.1"/>
    </source>
</evidence>
<dbReference type="EMBL" id="CP094532">
    <property type="protein sequence ID" value="UOE39858.1"/>
    <property type="molecule type" value="Genomic_DNA"/>
</dbReference>
<gene>
    <name evidence="3" type="ORF">MTP09_07950</name>
</gene>
<name>A0ABY4BKZ5_9FLAO</name>
<evidence type="ECO:0000313" key="4">
    <source>
        <dbReference type="Proteomes" id="UP000831460"/>
    </source>
</evidence>
<dbReference type="InterPro" id="IPR026444">
    <property type="entry name" value="Secre_tail"/>
</dbReference>